<keyword evidence="3" id="KW-1185">Reference proteome</keyword>
<evidence type="ECO:0000256" key="1">
    <source>
        <dbReference type="SAM" id="MobiDB-lite"/>
    </source>
</evidence>
<feature type="region of interest" description="Disordered" evidence="1">
    <location>
        <begin position="42"/>
        <end position="136"/>
    </location>
</feature>
<dbReference type="EMBL" id="BQNB010013418">
    <property type="protein sequence ID" value="GJT15722.1"/>
    <property type="molecule type" value="Genomic_DNA"/>
</dbReference>
<gene>
    <name evidence="2" type="ORF">Tco_0874428</name>
</gene>
<organism evidence="2 3">
    <name type="scientific">Tanacetum coccineum</name>
    <dbReference type="NCBI Taxonomy" id="301880"/>
    <lineage>
        <taxon>Eukaryota</taxon>
        <taxon>Viridiplantae</taxon>
        <taxon>Streptophyta</taxon>
        <taxon>Embryophyta</taxon>
        <taxon>Tracheophyta</taxon>
        <taxon>Spermatophyta</taxon>
        <taxon>Magnoliopsida</taxon>
        <taxon>eudicotyledons</taxon>
        <taxon>Gunneridae</taxon>
        <taxon>Pentapetalae</taxon>
        <taxon>asterids</taxon>
        <taxon>campanulids</taxon>
        <taxon>Asterales</taxon>
        <taxon>Asteraceae</taxon>
        <taxon>Asteroideae</taxon>
        <taxon>Anthemideae</taxon>
        <taxon>Anthemidinae</taxon>
        <taxon>Tanacetum</taxon>
    </lineage>
</organism>
<feature type="compositionally biased region" description="Basic and acidic residues" evidence="1">
    <location>
        <begin position="68"/>
        <end position="119"/>
    </location>
</feature>
<reference evidence="2" key="2">
    <citation type="submission" date="2022-01" db="EMBL/GenBank/DDBJ databases">
        <authorList>
            <person name="Yamashiro T."/>
            <person name="Shiraishi A."/>
            <person name="Satake H."/>
            <person name="Nakayama K."/>
        </authorList>
    </citation>
    <scope>NUCLEOTIDE SEQUENCE</scope>
</reference>
<dbReference type="Proteomes" id="UP001151760">
    <property type="component" value="Unassembled WGS sequence"/>
</dbReference>
<sequence>MIKRDEIAEATLLSLTLHKTALAQENIAKVQEKLAEEEIEKLVKGDEDEESYASVFTDSVLNDDVDDSVTRLEPRSHKENLVKVDDDDVEIKKEKKDDKEIDKEKKDDVDIEKEKKEQKQTPIPSQTRSPRIVSFSDKTVSEELTATTSTTIATTSKASSTTKCKKQSISFSKICEVLDHCNKVVPDTTFTKTKEMITQEMPHLVNLAVNKDHEVDPIKAKEMIAKEFATHGPKMIEEPFRKHMQNKTLNLYPTTSTSTIGKSSADL</sequence>
<name>A0ABQ5BPE4_9ASTR</name>
<accession>A0ABQ5BPE4</accession>
<evidence type="ECO:0000313" key="3">
    <source>
        <dbReference type="Proteomes" id="UP001151760"/>
    </source>
</evidence>
<reference evidence="2" key="1">
    <citation type="journal article" date="2022" name="Int. J. Mol. Sci.">
        <title>Draft Genome of Tanacetum Coccineum: Genomic Comparison of Closely Related Tanacetum-Family Plants.</title>
        <authorList>
            <person name="Yamashiro T."/>
            <person name="Shiraishi A."/>
            <person name="Nakayama K."/>
            <person name="Satake H."/>
        </authorList>
    </citation>
    <scope>NUCLEOTIDE SEQUENCE</scope>
</reference>
<protein>
    <submittedName>
        <fullName evidence="2">Uncharacterized protein</fullName>
    </submittedName>
</protein>
<proteinExistence type="predicted"/>
<feature type="compositionally biased region" description="Polar residues" evidence="1">
    <location>
        <begin position="120"/>
        <end position="129"/>
    </location>
</feature>
<comment type="caution">
    <text evidence="2">The sequence shown here is derived from an EMBL/GenBank/DDBJ whole genome shotgun (WGS) entry which is preliminary data.</text>
</comment>
<evidence type="ECO:0000313" key="2">
    <source>
        <dbReference type="EMBL" id="GJT15722.1"/>
    </source>
</evidence>